<keyword evidence="3" id="KW-1185">Reference proteome</keyword>
<dbReference type="RefSeq" id="XP_009063371.1">
    <property type="nucleotide sequence ID" value="XM_009065123.1"/>
</dbReference>
<dbReference type="EMBL" id="KB203219">
    <property type="protein sequence ID" value="ESO85866.1"/>
    <property type="molecule type" value="Genomic_DNA"/>
</dbReference>
<dbReference type="Proteomes" id="UP000030746">
    <property type="component" value="Unassembled WGS sequence"/>
</dbReference>
<gene>
    <name evidence="2" type="ORF">LOTGIDRAFT_167616</name>
</gene>
<accession>V3ZY35</accession>
<evidence type="ECO:0000313" key="3">
    <source>
        <dbReference type="Proteomes" id="UP000030746"/>
    </source>
</evidence>
<dbReference type="KEGG" id="lgi:LOTGIDRAFT_167616"/>
<dbReference type="GeneID" id="20240656"/>
<dbReference type="CTD" id="20240656"/>
<evidence type="ECO:0000256" key="1">
    <source>
        <dbReference type="SAM" id="MobiDB-lite"/>
    </source>
</evidence>
<feature type="compositionally biased region" description="Low complexity" evidence="1">
    <location>
        <begin position="196"/>
        <end position="215"/>
    </location>
</feature>
<sequence length="234" mass="26152">MVYCCINPVCRLKPHALSEKLKCFAETPRAKRKKNNLVKDGLSLLQSDEGIPCDEYKLLADMIREHLDTLQVTIDHVIKFKCEELKVVEYISEEDLDNAEQEIAMIEQAHFCEDQDNSMPIGVSMLLQSRRRGWFGDLEPKLRRRRKVELVDDLGVSGLDLGLDGVAGELIGHIFSFVRLSTALSTMVVWGWVGTSSPQNSGQSSSSTSSTAGGSFRFNKCGPSTISLRKIEEK</sequence>
<organism evidence="2 3">
    <name type="scientific">Lottia gigantea</name>
    <name type="common">Giant owl limpet</name>
    <dbReference type="NCBI Taxonomy" id="225164"/>
    <lineage>
        <taxon>Eukaryota</taxon>
        <taxon>Metazoa</taxon>
        <taxon>Spiralia</taxon>
        <taxon>Lophotrochozoa</taxon>
        <taxon>Mollusca</taxon>
        <taxon>Gastropoda</taxon>
        <taxon>Patellogastropoda</taxon>
        <taxon>Lottioidea</taxon>
        <taxon>Lottiidae</taxon>
        <taxon>Lottia</taxon>
    </lineage>
</organism>
<evidence type="ECO:0000313" key="2">
    <source>
        <dbReference type="EMBL" id="ESO85866.1"/>
    </source>
</evidence>
<feature type="region of interest" description="Disordered" evidence="1">
    <location>
        <begin position="196"/>
        <end position="222"/>
    </location>
</feature>
<protein>
    <submittedName>
        <fullName evidence="2">Uncharacterized protein</fullName>
    </submittedName>
</protein>
<dbReference type="AlphaFoldDB" id="V3ZY35"/>
<proteinExistence type="predicted"/>
<reference evidence="2 3" key="1">
    <citation type="journal article" date="2013" name="Nature">
        <title>Insights into bilaterian evolution from three spiralian genomes.</title>
        <authorList>
            <person name="Simakov O."/>
            <person name="Marletaz F."/>
            <person name="Cho S.J."/>
            <person name="Edsinger-Gonzales E."/>
            <person name="Havlak P."/>
            <person name="Hellsten U."/>
            <person name="Kuo D.H."/>
            <person name="Larsson T."/>
            <person name="Lv J."/>
            <person name="Arendt D."/>
            <person name="Savage R."/>
            <person name="Osoegawa K."/>
            <person name="de Jong P."/>
            <person name="Grimwood J."/>
            <person name="Chapman J.A."/>
            <person name="Shapiro H."/>
            <person name="Aerts A."/>
            <person name="Otillar R.P."/>
            <person name="Terry A.Y."/>
            <person name="Boore J.L."/>
            <person name="Grigoriev I.V."/>
            <person name="Lindberg D.R."/>
            <person name="Seaver E.C."/>
            <person name="Weisblat D.A."/>
            <person name="Putnam N.H."/>
            <person name="Rokhsar D.S."/>
        </authorList>
    </citation>
    <scope>NUCLEOTIDE SEQUENCE [LARGE SCALE GENOMIC DNA]</scope>
</reference>
<name>V3ZY35_LOTGI</name>
<dbReference type="HOGENOM" id="CLU_1186183_0_0_1"/>